<evidence type="ECO:0000256" key="5">
    <source>
        <dbReference type="PROSITE-ProRule" id="PRU01248"/>
    </source>
</evidence>
<dbReference type="PROSITE" id="PS51898">
    <property type="entry name" value="TYR_RECOMBINASE"/>
    <property type="match status" value="1"/>
</dbReference>
<feature type="domain" description="Core-binding (CB)" evidence="7">
    <location>
        <begin position="132"/>
        <end position="236"/>
    </location>
</feature>
<dbReference type="EMBL" id="QVFU01000052">
    <property type="protein sequence ID" value="RFS43588.1"/>
    <property type="molecule type" value="Genomic_DNA"/>
</dbReference>
<dbReference type="InterPro" id="IPR050090">
    <property type="entry name" value="Tyrosine_recombinase_XerCD"/>
</dbReference>
<dbReference type="InterPro" id="IPR011010">
    <property type="entry name" value="DNA_brk_join_enz"/>
</dbReference>
<dbReference type="AlphaFoldDB" id="A0A372FSA3"/>
<dbReference type="GO" id="GO:0006310">
    <property type="term" value="P:DNA recombination"/>
    <property type="evidence" value="ECO:0007669"/>
    <property type="project" value="UniProtKB-KW"/>
</dbReference>
<comment type="caution">
    <text evidence="8">The sequence shown here is derived from an EMBL/GenBank/DDBJ whole genome shotgun (WGS) entry which is preliminary data.</text>
</comment>
<dbReference type="Proteomes" id="UP000262621">
    <property type="component" value="Unassembled WGS sequence"/>
</dbReference>
<keyword evidence="2" id="KW-0229">DNA integration</keyword>
<reference evidence="8 9" key="1">
    <citation type="submission" date="2018-08" db="EMBL/GenBank/DDBJ databases">
        <title>Verrucosispora craniellae sp. nov., isolated from a marine sponge in the South China Sea.</title>
        <authorList>
            <person name="Li L."/>
            <person name="Lin H.W."/>
        </authorList>
    </citation>
    <scope>NUCLEOTIDE SEQUENCE [LARGE SCALE GENOMIC DNA]</scope>
    <source>
        <strain evidence="8 9">LHW63014</strain>
    </source>
</reference>
<dbReference type="InterPro" id="IPR004107">
    <property type="entry name" value="Integrase_SAM-like_N"/>
</dbReference>
<dbReference type="Gene3D" id="1.10.443.10">
    <property type="entry name" value="Intergrase catalytic core"/>
    <property type="match status" value="1"/>
</dbReference>
<dbReference type="CDD" id="cd01189">
    <property type="entry name" value="INT_ICEBs1_C_like"/>
    <property type="match status" value="1"/>
</dbReference>
<dbReference type="InterPro" id="IPR044068">
    <property type="entry name" value="CB"/>
</dbReference>
<dbReference type="Gene3D" id="1.10.150.130">
    <property type="match status" value="1"/>
</dbReference>
<dbReference type="InterPro" id="IPR010998">
    <property type="entry name" value="Integrase_recombinase_N"/>
</dbReference>
<dbReference type="InterPro" id="IPR013762">
    <property type="entry name" value="Integrase-like_cat_sf"/>
</dbReference>
<evidence type="ECO:0000259" key="7">
    <source>
        <dbReference type="PROSITE" id="PS51900"/>
    </source>
</evidence>
<name>A0A372FSA3_9ACTN</name>
<evidence type="ECO:0000256" key="3">
    <source>
        <dbReference type="ARBA" id="ARBA00023125"/>
    </source>
</evidence>
<evidence type="ECO:0000256" key="2">
    <source>
        <dbReference type="ARBA" id="ARBA00022908"/>
    </source>
</evidence>
<proteinExistence type="inferred from homology"/>
<accession>A0A372FSA3</accession>
<comment type="similarity">
    <text evidence="1">Belongs to the 'phage' integrase family.</text>
</comment>
<dbReference type="PANTHER" id="PTHR30349">
    <property type="entry name" value="PHAGE INTEGRASE-RELATED"/>
    <property type="match status" value="1"/>
</dbReference>
<dbReference type="PANTHER" id="PTHR30349:SF41">
    <property type="entry name" value="INTEGRASE_RECOMBINASE PROTEIN MJ0367-RELATED"/>
    <property type="match status" value="1"/>
</dbReference>
<dbReference type="OrthoDB" id="9805859at2"/>
<dbReference type="Pfam" id="PF00589">
    <property type="entry name" value="Phage_integrase"/>
    <property type="match status" value="1"/>
</dbReference>
<dbReference type="GO" id="GO:0015074">
    <property type="term" value="P:DNA integration"/>
    <property type="evidence" value="ECO:0007669"/>
    <property type="project" value="UniProtKB-KW"/>
</dbReference>
<evidence type="ECO:0000313" key="8">
    <source>
        <dbReference type="EMBL" id="RFS43588.1"/>
    </source>
</evidence>
<dbReference type="PROSITE" id="PS51900">
    <property type="entry name" value="CB"/>
    <property type="match status" value="1"/>
</dbReference>
<evidence type="ECO:0000259" key="6">
    <source>
        <dbReference type="PROSITE" id="PS51898"/>
    </source>
</evidence>
<sequence>MTRARSPEGALTKRCTCTDPDTGKRLGSRCPKLRRPGGGWHPTHGAWGYQIELPIRLTQPRRQLRRSGFDSRDTATAELRHARALLDLADGDHDLAIEVADLLHACRPGTPLPDRETVAARIRAGVPASVPTTTGEYLTAWLQGRRGLAEKTVRGYSDHIRLYLVPHLGKIPIQNLRTAHIEAMFTAIGHQQDAIRAARASTDPDIRASVKGVRPMEAASTQRLYATLRKALNDAVVRAKLIPTNPALGVELPTAKRPKARVWTVKAVEHWQATGKRPSPVMVWMPAQAGRFLDYTERHDIVLYAMFLLILHRGLRRGEACGLRDHDVDLDAGYLTVVEQITTVGYTPITRPVKSDAGDRMVPLGPKTIAVLRAYLKMRRRWQSVSGDDWPDTGLFFVRPDGKPWHPQTISDRFDHLIAKAGLPPVRLHDLRHCAATYLRHGGADMKEVQETLGHSTIGLTSDTYTSVILELERGSADAAADLIPRDDRAA</sequence>
<protein>
    <submittedName>
        <fullName evidence="8">Site-specific integrase</fullName>
    </submittedName>
</protein>
<dbReference type="SUPFAM" id="SSF56349">
    <property type="entry name" value="DNA breaking-rejoining enzymes"/>
    <property type="match status" value="1"/>
</dbReference>
<gene>
    <name evidence="8" type="ORF">D0Q02_26870</name>
</gene>
<evidence type="ECO:0000256" key="1">
    <source>
        <dbReference type="ARBA" id="ARBA00008857"/>
    </source>
</evidence>
<evidence type="ECO:0000313" key="9">
    <source>
        <dbReference type="Proteomes" id="UP000262621"/>
    </source>
</evidence>
<dbReference type="Pfam" id="PF14659">
    <property type="entry name" value="Phage_int_SAM_3"/>
    <property type="match status" value="1"/>
</dbReference>
<keyword evidence="3 5" id="KW-0238">DNA-binding</keyword>
<organism evidence="8 9">
    <name type="scientific">Micromonospora craniellae</name>
    <dbReference type="NCBI Taxonomy" id="2294034"/>
    <lineage>
        <taxon>Bacteria</taxon>
        <taxon>Bacillati</taxon>
        <taxon>Actinomycetota</taxon>
        <taxon>Actinomycetes</taxon>
        <taxon>Micromonosporales</taxon>
        <taxon>Micromonosporaceae</taxon>
        <taxon>Micromonospora</taxon>
    </lineage>
</organism>
<keyword evidence="4" id="KW-0233">DNA recombination</keyword>
<evidence type="ECO:0000256" key="4">
    <source>
        <dbReference type="ARBA" id="ARBA00023172"/>
    </source>
</evidence>
<dbReference type="GO" id="GO:0003677">
    <property type="term" value="F:DNA binding"/>
    <property type="evidence" value="ECO:0007669"/>
    <property type="project" value="UniProtKB-UniRule"/>
</dbReference>
<feature type="domain" description="Tyr recombinase" evidence="6">
    <location>
        <begin position="276"/>
        <end position="478"/>
    </location>
</feature>
<dbReference type="RefSeq" id="WP_117230781.1">
    <property type="nucleotide sequence ID" value="NZ_CP061725.1"/>
</dbReference>
<keyword evidence="9" id="KW-1185">Reference proteome</keyword>
<dbReference type="InterPro" id="IPR002104">
    <property type="entry name" value="Integrase_catalytic"/>
</dbReference>